<evidence type="ECO:0000256" key="5">
    <source>
        <dbReference type="ARBA" id="ARBA00022692"/>
    </source>
</evidence>
<keyword evidence="2" id="KW-1003">Cell membrane</keyword>
<organism evidence="9 10">
    <name type="scientific">Candidatus Uhrbacteria bacterium CG_4_9_14_3_um_filter_36_7</name>
    <dbReference type="NCBI Taxonomy" id="1975033"/>
    <lineage>
        <taxon>Bacteria</taxon>
        <taxon>Candidatus Uhriibacteriota</taxon>
    </lineage>
</organism>
<keyword evidence="6 8" id="KW-1133">Transmembrane helix</keyword>
<feature type="transmembrane region" description="Helical" evidence="8">
    <location>
        <begin position="152"/>
        <end position="171"/>
    </location>
</feature>
<sequence>MDYNTKKYWYLLIGLGLIFFLSSLFLHNHIDIFNSPDETANVFFLRQYIQTLSLSSFDPLNIFLGDVLYPRSIFSQGGYLLPVSFVGLPVIYGIITRVINYNLTFFLTPFFAMFGVFAWYGIIRRLWNSHVAFWSACLLFFHPAWWYYTSRIFMHNVLFVSLLIIGCFFFVARPLVSLFKERFKFIDIFLAGFFIALGLFVRTSEFVWVALFIFLGFWWFRSKDLWKTIFIFLIGFCFGLIPFFSFNQILYQNPLRFGYIQQSVDPISANLSSVFIQESLPSVVKSSFDNIKSFLFPEGLHWRTLGKNMIWYGFMLFWWISIFVVLGLIIFWKFIKKEDLKKQSALWFYLVGFILTGIWLSLFYGNAFIYDNPDPTQITIANSYIRYWLPIFVMTTPFAALTITWVLSLIQHRLSKNIISFLIFLLFFISSFSLVFFHPQDGIIPMHLKLSKYELIRAEILSSTEPESVIITDRSDKIFFPHRRIRYPLRDENTYAIMPKIIEYVPLYYFGITFPSTDFEYLNQVKLKSMDLQIEHLKTFGEESFYQIKKRSTD</sequence>
<keyword evidence="5 8" id="KW-0812">Transmembrane</keyword>
<feature type="transmembrane region" description="Helical" evidence="8">
    <location>
        <begin position="419"/>
        <end position="437"/>
    </location>
</feature>
<evidence type="ECO:0000313" key="10">
    <source>
        <dbReference type="Proteomes" id="UP000229749"/>
    </source>
</evidence>
<evidence type="ECO:0000256" key="6">
    <source>
        <dbReference type="ARBA" id="ARBA00022989"/>
    </source>
</evidence>
<feature type="transmembrane region" description="Helical" evidence="8">
    <location>
        <begin position="387"/>
        <end position="407"/>
    </location>
</feature>
<feature type="transmembrane region" description="Helical" evidence="8">
    <location>
        <begin position="127"/>
        <end position="146"/>
    </location>
</feature>
<dbReference type="InterPro" id="IPR050297">
    <property type="entry name" value="LipidA_mod_glycosyltrf_83"/>
</dbReference>
<comment type="subcellular location">
    <subcellularLocation>
        <location evidence="1">Cell membrane</location>
        <topology evidence="1">Multi-pass membrane protein</topology>
    </subcellularLocation>
</comment>
<feature type="transmembrane region" description="Helical" evidence="8">
    <location>
        <begin position="206"/>
        <end position="222"/>
    </location>
</feature>
<dbReference type="PANTHER" id="PTHR33908">
    <property type="entry name" value="MANNOSYLTRANSFERASE YKCB-RELATED"/>
    <property type="match status" value="1"/>
</dbReference>
<comment type="caution">
    <text evidence="9">The sequence shown here is derived from an EMBL/GenBank/DDBJ whole genome shotgun (WGS) entry which is preliminary data.</text>
</comment>
<feature type="transmembrane region" description="Helical" evidence="8">
    <location>
        <begin position="77"/>
        <end position="95"/>
    </location>
</feature>
<keyword evidence="4" id="KW-0808">Transferase</keyword>
<keyword evidence="3" id="KW-0328">Glycosyltransferase</keyword>
<evidence type="ECO:0000256" key="2">
    <source>
        <dbReference type="ARBA" id="ARBA00022475"/>
    </source>
</evidence>
<keyword evidence="7 8" id="KW-0472">Membrane</keyword>
<dbReference type="GO" id="GO:0009103">
    <property type="term" value="P:lipopolysaccharide biosynthetic process"/>
    <property type="evidence" value="ECO:0007669"/>
    <property type="project" value="UniProtKB-ARBA"/>
</dbReference>
<evidence type="ECO:0000256" key="8">
    <source>
        <dbReference type="SAM" id="Phobius"/>
    </source>
</evidence>
<reference evidence="10" key="1">
    <citation type="submission" date="2017-09" db="EMBL/GenBank/DDBJ databases">
        <title>Depth-based differentiation of microbial function through sediment-hosted aquifers and enrichment of novel symbionts in the deep terrestrial subsurface.</title>
        <authorList>
            <person name="Probst A.J."/>
            <person name="Ladd B."/>
            <person name="Jarett J.K."/>
            <person name="Geller-Mcgrath D.E."/>
            <person name="Sieber C.M.K."/>
            <person name="Emerson J.B."/>
            <person name="Anantharaman K."/>
            <person name="Thomas B.C."/>
            <person name="Malmstrom R."/>
            <person name="Stieglmeier M."/>
            <person name="Klingl A."/>
            <person name="Woyke T."/>
            <person name="Ryan C.M."/>
            <person name="Banfield J.F."/>
        </authorList>
    </citation>
    <scope>NUCLEOTIDE SEQUENCE [LARGE SCALE GENOMIC DNA]</scope>
</reference>
<evidence type="ECO:0000256" key="3">
    <source>
        <dbReference type="ARBA" id="ARBA00022676"/>
    </source>
</evidence>
<evidence type="ECO:0000256" key="4">
    <source>
        <dbReference type="ARBA" id="ARBA00022679"/>
    </source>
</evidence>
<dbReference type="Proteomes" id="UP000229749">
    <property type="component" value="Unassembled WGS sequence"/>
</dbReference>
<gene>
    <name evidence="9" type="ORF">CO172_01080</name>
</gene>
<protein>
    <recommendedName>
        <fullName evidence="11">Glycosyltransferase RgtA/B/C/D-like domain-containing protein</fullName>
    </recommendedName>
</protein>
<accession>A0A2M7XI15</accession>
<feature type="transmembrane region" description="Helical" evidence="8">
    <location>
        <begin position="346"/>
        <end position="367"/>
    </location>
</feature>
<feature type="transmembrane region" description="Helical" evidence="8">
    <location>
        <begin position="229"/>
        <end position="251"/>
    </location>
</feature>
<feature type="transmembrane region" description="Helical" evidence="8">
    <location>
        <begin position="7"/>
        <end position="27"/>
    </location>
</feature>
<evidence type="ECO:0000256" key="1">
    <source>
        <dbReference type="ARBA" id="ARBA00004651"/>
    </source>
</evidence>
<dbReference type="GO" id="GO:0005886">
    <property type="term" value="C:plasma membrane"/>
    <property type="evidence" value="ECO:0007669"/>
    <property type="project" value="UniProtKB-SubCell"/>
</dbReference>
<dbReference type="PANTHER" id="PTHR33908:SF11">
    <property type="entry name" value="MEMBRANE PROTEIN"/>
    <property type="match status" value="1"/>
</dbReference>
<name>A0A2M7XI15_9BACT</name>
<dbReference type="GO" id="GO:0016763">
    <property type="term" value="F:pentosyltransferase activity"/>
    <property type="evidence" value="ECO:0007669"/>
    <property type="project" value="TreeGrafter"/>
</dbReference>
<dbReference type="EMBL" id="PFWS01000016">
    <property type="protein sequence ID" value="PJA47508.1"/>
    <property type="molecule type" value="Genomic_DNA"/>
</dbReference>
<evidence type="ECO:0000313" key="9">
    <source>
        <dbReference type="EMBL" id="PJA47508.1"/>
    </source>
</evidence>
<dbReference type="AlphaFoldDB" id="A0A2M7XI15"/>
<proteinExistence type="predicted"/>
<feature type="transmembrane region" description="Helical" evidence="8">
    <location>
        <begin position="101"/>
        <end position="120"/>
    </location>
</feature>
<evidence type="ECO:0008006" key="11">
    <source>
        <dbReference type="Google" id="ProtNLM"/>
    </source>
</evidence>
<evidence type="ECO:0000256" key="7">
    <source>
        <dbReference type="ARBA" id="ARBA00023136"/>
    </source>
</evidence>
<feature type="transmembrane region" description="Helical" evidence="8">
    <location>
        <begin position="310"/>
        <end position="334"/>
    </location>
</feature>